<protein>
    <submittedName>
        <fullName evidence="6">Duf636 domain protein</fullName>
    </submittedName>
</protein>
<keyword evidence="2" id="KW-0479">Metal-binding</keyword>
<reference evidence="6" key="1">
    <citation type="submission" date="2020-05" db="EMBL/GenBank/DDBJ databases">
        <title>Mycena genomes resolve the evolution of fungal bioluminescence.</title>
        <authorList>
            <person name="Tsai I.J."/>
        </authorList>
    </citation>
    <scope>NUCLEOTIDE SEQUENCE</scope>
    <source>
        <strain evidence="6">160909Yilan</strain>
    </source>
</reference>
<dbReference type="Proteomes" id="UP000623467">
    <property type="component" value="Unassembled WGS sequence"/>
</dbReference>
<keyword evidence="7" id="KW-1185">Reference proteome</keyword>
<proteinExistence type="inferred from homology"/>
<dbReference type="GO" id="GO:0016846">
    <property type="term" value="F:carbon-sulfur lyase activity"/>
    <property type="evidence" value="ECO:0007669"/>
    <property type="project" value="InterPro"/>
</dbReference>
<evidence type="ECO:0000313" key="6">
    <source>
        <dbReference type="EMBL" id="KAF7370438.1"/>
    </source>
</evidence>
<dbReference type="SUPFAM" id="SSF51316">
    <property type="entry name" value="Mss4-like"/>
    <property type="match status" value="1"/>
</dbReference>
<dbReference type="Gene3D" id="3.90.1590.10">
    <property type="entry name" value="glutathione-dependent formaldehyde- activating enzyme (gfa)"/>
    <property type="match status" value="1"/>
</dbReference>
<comment type="similarity">
    <text evidence="1">Belongs to the Gfa family.</text>
</comment>
<evidence type="ECO:0000259" key="5">
    <source>
        <dbReference type="PROSITE" id="PS51891"/>
    </source>
</evidence>
<keyword evidence="3" id="KW-0862">Zinc</keyword>
<evidence type="ECO:0000256" key="2">
    <source>
        <dbReference type="ARBA" id="ARBA00022723"/>
    </source>
</evidence>
<gene>
    <name evidence="6" type="ORF">MSAN_00675500</name>
</gene>
<comment type="caution">
    <text evidence="6">The sequence shown here is derived from an EMBL/GenBank/DDBJ whole genome shotgun (WGS) entry which is preliminary data.</text>
</comment>
<dbReference type="EMBL" id="JACAZH010000004">
    <property type="protein sequence ID" value="KAF7370438.1"/>
    <property type="molecule type" value="Genomic_DNA"/>
</dbReference>
<dbReference type="GO" id="GO:0046872">
    <property type="term" value="F:metal ion binding"/>
    <property type="evidence" value="ECO:0007669"/>
    <property type="project" value="UniProtKB-KW"/>
</dbReference>
<keyword evidence="4" id="KW-0456">Lyase</keyword>
<dbReference type="PROSITE" id="PS51891">
    <property type="entry name" value="CENP_V_GFA"/>
    <property type="match status" value="1"/>
</dbReference>
<evidence type="ECO:0000313" key="7">
    <source>
        <dbReference type="Proteomes" id="UP000623467"/>
    </source>
</evidence>
<evidence type="ECO:0000256" key="3">
    <source>
        <dbReference type="ARBA" id="ARBA00022833"/>
    </source>
</evidence>
<feature type="domain" description="CENP-V/GFA" evidence="5">
    <location>
        <begin position="6"/>
        <end position="131"/>
    </location>
</feature>
<evidence type="ECO:0000256" key="1">
    <source>
        <dbReference type="ARBA" id="ARBA00005495"/>
    </source>
</evidence>
<name>A0A8H7DFM2_9AGAR</name>
<dbReference type="PANTHER" id="PTHR33337">
    <property type="entry name" value="GFA DOMAIN-CONTAINING PROTEIN"/>
    <property type="match status" value="1"/>
</dbReference>
<organism evidence="6 7">
    <name type="scientific">Mycena sanguinolenta</name>
    <dbReference type="NCBI Taxonomy" id="230812"/>
    <lineage>
        <taxon>Eukaryota</taxon>
        <taxon>Fungi</taxon>
        <taxon>Dikarya</taxon>
        <taxon>Basidiomycota</taxon>
        <taxon>Agaricomycotina</taxon>
        <taxon>Agaricomycetes</taxon>
        <taxon>Agaricomycetidae</taxon>
        <taxon>Agaricales</taxon>
        <taxon>Marasmiineae</taxon>
        <taxon>Mycenaceae</taxon>
        <taxon>Mycena</taxon>
    </lineage>
</organism>
<dbReference type="OrthoDB" id="9985472at2759"/>
<dbReference type="InterPro" id="IPR006913">
    <property type="entry name" value="CENP-V/GFA"/>
</dbReference>
<evidence type="ECO:0000256" key="4">
    <source>
        <dbReference type="ARBA" id="ARBA00023239"/>
    </source>
</evidence>
<dbReference type="PANTHER" id="PTHR33337:SF39">
    <property type="entry name" value="DUF636 DOMAIN PROTEIN (AFU_ORTHOLOGUE AFUA_6G11530)"/>
    <property type="match status" value="1"/>
</dbReference>
<dbReference type="Pfam" id="PF04828">
    <property type="entry name" value="GFA"/>
    <property type="match status" value="2"/>
</dbReference>
<accession>A0A8H7DFM2</accession>
<dbReference type="InterPro" id="IPR011057">
    <property type="entry name" value="Mss4-like_sf"/>
</dbReference>
<dbReference type="AlphaFoldDB" id="A0A8H7DFM2"/>
<sequence>MSSTVRNGSCLCHKIRFTVEGDPFTFVVCHCSNCQKFAGSAFMTIAFFAPDARFSRITCLKLPLTQYYAQKVAITEGQDFIKAYDDNDTTSGNTLTRRFCSNCGASLFLSSLVKTDWMTVCPGLVEGQEWDECDHTICF</sequence>